<gene>
    <name evidence="1" type="primary">GLEAN_02854</name>
    <name evidence="1" type="ORF">TcasGA2_TC002854</name>
</gene>
<dbReference type="EMBL" id="KQ971321">
    <property type="protein sequence ID" value="EFA00046.1"/>
    <property type="molecule type" value="Genomic_DNA"/>
</dbReference>
<proteinExistence type="predicted"/>
<sequence>MIQVESCAKAEIIVMFEDILNRIKVCGMFRVKHLFGSFTGSLYSTTKLLPAYFEGIARALCQAAVIWRFIRFHVSNLHILIKAVKA</sequence>
<name>D6WHW7_TRICA</name>
<organism evidence="1 2">
    <name type="scientific">Tribolium castaneum</name>
    <name type="common">Red flour beetle</name>
    <dbReference type="NCBI Taxonomy" id="7070"/>
    <lineage>
        <taxon>Eukaryota</taxon>
        <taxon>Metazoa</taxon>
        <taxon>Ecdysozoa</taxon>
        <taxon>Arthropoda</taxon>
        <taxon>Hexapoda</taxon>
        <taxon>Insecta</taxon>
        <taxon>Pterygota</taxon>
        <taxon>Neoptera</taxon>
        <taxon>Endopterygota</taxon>
        <taxon>Coleoptera</taxon>
        <taxon>Polyphaga</taxon>
        <taxon>Cucujiformia</taxon>
        <taxon>Tenebrionidae</taxon>
        <taxon>Tenebrionidae incertae sedis</taxon>
        <taxon>Tribolium</taxon>
    </lineage>
</organism>
<dbReference type="HOGENOM" id="CLU_2500826_0_0_1"/>
<protein>
    <submittedName>
        <fullName evidence="1">Uncharacterized protein</fullName>
    </submittedName>
</protein>
<evidence type="ECO:0000313" key="2">
    <source>
        <dbReference type="Proteomes" id="UP000007266"/>
    </source>
</evidence>
<reference evidence="1 2" key="2">
    <citation type="journal article" date="2010" name="Nucleic Acids Res.">
        <title>BeetleBase in 2010: revisions to provide comprehensive genomic information for Tribolium castaneum.</title>
        <authorList>
            <person name="Kim H.S."/>
            <person name="Murphy T."/>
            <person name="Xia J."/>
            <person name="Caragea D."/>
            <person name="Park Y."/>
            <person name="Beeman R.W."/>
            <person name="Lorenzen M.D."/>
            <person name="Butcher S."/>
            <person name="Manak J.R."/>
            <person name="Brown S.J."/>
        </authorList>
    </citation>
    <scope>NUCLEOTIDE SEQUENCE [LARGE SCALE GENOMIC DNA]</scope>
    <source>
        <strain evidence="1 2">Georgia GA2</strain>
    </source>
</reference>
<evidence type="ECO:0000313" key="1">
    <source>
        <dbReference type="EMBL" id="EFA00046.1"/>
    </source>
</evidence>
<reference evidence="1 2" key="1">
    <citation type="journal article" date="2008" name="Nature">
        <title>The genome of the model beetle and pest Tribolium castaneum.</title>
        <authorList>
            <consortium name="Tribolium Genome Sequencing Consortium"/>
            <person name="Richards S."/>
            <person name="Gibbs R.A."/>
            <person name="Weinstock G.M."/>
            <person name="Brown S.J."/>
            <person name="Denell R."/>
            <person name="Beeman R.W."/>
            <person name="Gibbs R."/>
            <person name="Beeman R.W."/>
            <person name="Brown S.J."/>
            <person name="Bucher G."/>
            <person name="Friedrich M."/>
            <person name="Grimmelikhuijzen C.J."/>
            <person name="Klingler M."/>
            <person name="Lorenzen M."/>
            <person name="Richards S."/>
            <person name="Roth S."/>
            <person name="Schroder R."/>
            <person name="Tautz D."/>
            <person name="Zdobnov E.M."/>
            <person name="Muzny D."/>
            <person name="Gibbs R.A."/>
            <person name="Weinstock G.M."/>
            <person name="Attaway T."/>
            <person name="Bell S."/>
            <person name="Buhay C.J."/>
            <person name="Chandrabose M.N."/>
            <person name="Chavez D."/>
            <person name="Clerk-Blankenburg K.P."/>
            <person name="Cree A."/>
            <person name="Dao M."/>
            <person name="Davis C."/>
            <person name="Chacko J."/>
            <person name="Dinh H."/>
            <person name="Dugan-Rocha S."/>
            <person name="Fowler G."/>
            <person name="Garner T.T."/>
            <person name="Garnes J."/>
            <person name="Gnirke A."/>
            <person name="Hawes A."/>
            <person name="Hernandez J."/>
            <person name="Hines S."/>
            <person name="Holder M."/>
            <person name="Hume J."/>
            <person name="Jhangiani S.N."/>
            <person name="Joshi V."/>
            <person name="Khan Z.M."/>
            <person name="Jackson L."/>
            <person name="Kovar C."/>
            <person name="Kowis A."/>
            <person name="Lee S."/>
            <person name="Lewis L.R."/>
            <person name="Margolis J."/>
            <person name="Morgan M."/>
            <person name="Nazareth L.V."/>
            <person name="Nguyen N."/>
            <person name="Okwuonu G."/>
            <person name="Parker D."/>
            <person name="Richards S."/>
            <person name="Ruiz S.J."/>
            <person name="Santibanez J."/>
            <person name="Savard J."/>
            <person name="Scherer S.E."/>
            <person name="Schneider B."/>
            <person name="Sodergren E."/>
            <person name="Tautz D."/>
            <person name="Vattahil S."/>
            <person name="Villasana D."/>
            <person name="White C.S."/>
            <person name="Wright R."/>
            <person name="Park Y."/>
            <person name="Beeman R.W."/>
            <person name="Lord J."/>
            <person name="Oppert B."/>
            <person name="Lorenzen M."/>
            <person name="Brown S."/>
            <person name="Wang L."/>
            <person name="Savard J."/>
            <person name="Tautz D."/>
            <person name="Richards S."/>
            <person name="Weinstock G."/>
            <person name="Gibbs R.A."/>
            <person name="Liu Y."/>
            <person name="Worley K."/>
            <person name="Weinstock G."/>
            <person name="Elsik C.G."/>
            <person name="Reese J.T."/>
            <person name="Elhaik E."/>
            <person name="Landan G."/>
            <person name="Graur D."/>
            <person name="Arensburger P."/>
            <person name="Atkinson P."/>
            <person name="Beeman R.W."/>
            <person name="Beidler J."/>
            <person name="Brown S.J."/>
            <person name="Demuth J.P."/>
            <person name="Drury D.W."/>
            <person name="Du Y.Z."/>
            <person name="Fujiwara H."/>
            <person name="Lorenzen M."/>
            <person name="Maselli V."/>
            <person name="Osanai M."/>
            <person name="Park Y."/>
            <person name="Robertson H.M."/>
            <person name="Tu Z."/>
            <person name="Wang J.J."/>
            <person name="Wang S."/>
            <person name="Richards S."/>
            <person name="Song H."/>
            <person name="Zhang L."/>
            <person name="Sodergren E."/>
            <person name="Werner D."/>
            <person name="Stanke M."/>
            <person name="Morgenstern B."/>
            <person name="Solovyev V."/>
            <person name="Kosarev P."/>
            <person name="Brown G."/>
            <person name="Chen H.C."/>
            <person name="Ermolaeva O."/>
            <person name="Hlavina W."/>
            <person name="Kapustin Y."/>
            <person name="Kiryutin B."/>
            <person name="Kitts P."/>
            <person name="Maglott D."/>
            <person name="Pruitt K."/>
            <person name="Sapojnikov V."/>
            <person name="Souvorov A."/>
            <person name="Mackey A.J."/>
            <person name="Waterhouse R.M."/>
            <person name="Wyder S."/>
            <person name="Zdobnov E.M."/>
            <person name="Zdobnov E.M."/>
            <person name="Wyder S."/>
            <person name="Kriventseva E.V."/>
            <person name="Kadowaki T."/>
            <person name="Bork P."/>
            <person name="Aranda M."/>
            <person name="Bao R."/>
            <person name="Beermann A."/>
            <person name="Berns N."/>
            <person name="Bolognesi R."/>
            <person name="Bonneton F."/>
            <person name="Bopp D."/>
            <person name="Brown S.J."/>
            <person name="Bucher G."/>
            <person name="Butts T."/>
            <person name="Chaumot A."/>
            <person name="Denell R.E."/>
            <person name="Ferrier D.E."/>
            <person name="Friedrich M."/>
            <person name="Gordon C.M."/>
            <person name="Jindra M."/>
            <person name="Klingler M."/>
            <person name="Lan Q."/>
            <person name="Lattorff H.M."/>
            <person name="Laudet V."/>
            <person name="von Levetsow C."/>
            <person name="Liu Z."/>
            <person name="Lutz R."/>
            <person name="Lynch J.A."/>
            <person name="da Fonseca R.N."/>
            <person name="Posnien N."/>
            <person name="Reuter R."/>
            <person name="Roth S."/>
            <person name="Savard J."/>
            <person name="Schinko J.B."/>
            <person name="Schmitt C."/>
            <person name="Schoppmeier M."/>
            <person name="Schroder R."/>
            <person name="Shippy T.D."/>
            <person name="Simonnet F."/>
            <person name="Marques-Souza H."/>
            <person name="Tautz D."/>
            <person name="Tomoyasu Y."/>
            <person name="Trauner J."/>
            <person name="Van der Zee M."/>
            <person name="Vervoort M."/>
            <person name="Wittkopp N."/>
            <person name="Wimmer E.A."/>
            <person name="Yang X."/>
            <person name="Jones A.K."/>
            <person name="Sattelle D.B."/>
            <person name="Ebert P.R."/>
            <person name="Nelson D."/>
            <person name="Scott J.G."/>
            <person name="Beeman R.W."/>
            <person name="Muthukrishnan S."/>
            <person name="Kramer K.J."/>
            <person name="Arakane Y."/>
            <person name="Beeman R.W."/>
            <person name="Zhu Q."/>
            <person name="Hogenkamp D."/>
            <person name="Dixit R."/>
            <person name="Oppert B."/>
            <person name="Jiang H."/>
            <person name="Zou Z."/>
            <person name="Marshall J."/>
            <person name="Elpidina E."/>
            <person name="Vinokurov K."/>
            <person name="Oppert C."/>
            <person name="Zou Z."/>
            <person name="Evans J."/>
            <person name="Lu Z."/>
            <person name="Zhao P."/>
            <person name="Sumathipala N."/>
            <person name="Altincicek B."/>
            <person name="Vilcinskas A."/>
            <person name="Williams M."/>
            <person name="Hultmark D."/>
            <person name="Hetru C."/>
            <person name="Jiang H."/>
            <person name="Grimmelikhuijzen C.J."/>
            <person name="Hauser F."/>
            <person name="Cazzamali G."/>
            <person name="Williamson M."/>
            <person name="Park Y."/>
            <person name="Li B."/>
            <person name="Tanaka Y."/>
            <person name="Predel R."/>
            <person name="Neupert S."/>
            <person name="Schachtner J."/>
            <person name="Verleyen P."/>
            <person name="Raible F."/>
            <person name="Bork P."/>
            <person name="Friedrich M."/>
            <person name="Walden K.K."/>
            <person name="Robertson H.M."/>
            <person name="Angeli S."/>
            <person name="Foret S."/>
            <person name="Bucher G."/>
            <person name="Schuetz S."/>
            <person name="Maleszka R."/>
            <person name="Wimmer E.A."/>
            <person name="Beeman R.W."/>
            <person name="Lorenzen M."/>
            <person name="Tomoyasu Y."/>
            <person name="Miller S.C."/>
            <person name="Grossmann D."/>
            <person name="Bucher G."/>
        </authorList>
    </citation>
    <scope>NUCLEOTIDE SEQUENCE [LARGE SCALE GENOMIC DNA]</scope>
    <source>
        <strain evidence="1 2">Georgia GA2</strain>
    </source>
</reference>
<dbReference type="Proteomes" id="UP000007266">
    <property type="component" value="Linkage group 3"/>
</dbReference>
<accession>D6WHW7</accession>
<dbReference type="InParanoid" id="D6WHW7"/>
<keyword evidence="2" id="KW-1185">Reference proteome</keyword>
<dbReference type="AlphaFoldDB" id="D6WHW7"/>